<protein>
    <submittedName>
        <fullName evidence="2">Uncharacterized protein</fullName>
    </submittedName>
</protein>
<proteinExistence type="predicted"/>
<feature type="transmembrane region" description="Helical" evidence="1">
    <location>
        <begin position="9"/>
        <end position="29"/>
    </location>
</feature>
<keyword evidence="2" id="KW-0614">Plasmid</keyword>
<name>A8ZPL5_ACAM1</name>
<dbReference type="AlphaFoldDB" id="A8ZPL5"/>
<dbReference type="KEGG" id="amr:AM1_E0182"/>
<keyword evidence="3" id="KW-1185">Reference proteome</keyword>
<geneLocation type="plasmid" evidence="2 3">
    <name>pREB5</name>
</geneLocation>
<dbReference type="HOGENOM" id="CLU_2662588_0_0_3"/>
<keyword evidence="1" id="KW-0812">Transmembrane</keyword>
<accession>A8ZPL5</accession>
<reference evidence="2 3" key="1">
    <citation type="journal article" date="2008" name="Proc. Natl. Acad. Sci. U.S.A.">
        <title>Niche adaptation and genome expansion in the chlorophyll d-producing cyanobacterium Acaryochloris marina.</title>
        <authorList>
            <person name="Swingley W.D."/>
            <person name="Chen M."/>
            <person name="Cheung P.C."/>
            <person name="Conrad A.L."/>
            <person name="Dejesa L.C."/>
            <person name="Hao J."/>
            <person name="Honchak B.M."/>
            <person name="Karbach L.E."/>
            <person name="Kurdoglu A."/>
            <person name="Lahiri S."/>
            <person name="Mastrian S.D."/>
            <person name="Miyashita H."/>
            <person name="Page L."/>
            <person name="Ramakrishna P."/>
            <person name="Satoh S."/>
            <person name="Sattley W.M."/>
            <person name="Shimada Y."/>
            <person name="Taylor H.L."/>
            <person name="Tomo T."/>
            <person name="Tsuchiya T."/>
            <person name="Wang Z.T."/>
            <person name="Raymond J."/>
            <person name="Mimuro M."/>
            <person name="Blankenship R.E."/>
            <person name="Touchman J.W."/>
        </authorList>
    </citation>
    <scope>NUCLEOTIDE SEQUENCE [LARGE SCALE GENOMIC DNA]</scope>
    <source>
        <strain evidence="3">MBIC 11017</strain>
        <plasmid evidence="3">Plasmid pREB5</plasmid>
    </source>
</reference>
<evidence type="ECO:0000313" key="2">
    <source>
        <dbReference type="EMBL" id="ABW32951.1"/>
    </source>
</evidence>
<evidence type="ECO:0000256" key="1">
    <source>
        <dbReference type="SAM" id="Phobius"/>
    </source>
</evidence>
<gene>
    <name evidence="2" type="ordered locus">AM1_E0182</name>
</gene>
<keyword evidence="1" id="KW-1133">Transmembrane helix</keyword>
<evidence type="ECO:0000313" key="3">
    <source>
        <dbReference type="Proteomes" id="UP000000268"/>
    </source>
</evidence>
<dbReference type="Proteomes" id="UP000000268">
    <property type="component" value="Plasmid pREB5"/>
</dbReference>
<sequence length="75" mass="8565">MIKVKSVPLIYRILAIVSIQIIALAASSYQSNQPYIPKRGYFRFGEIVRLVWLVLIKIGSKCLKRLLQPFSAKTD</sequence>
<dbReference type="EMBL" id="CP000842">
    <property type="protein sequence ID" value="ABW32951.1"/>
    <property type="molecule type" value="Genomic_DNA"/>
</dbReference>
<keyword evidence="1" id="KW-0472">Membrane</keyword>
<organism evidence="2 3">
    <name type="scientific">Acaryochloris marina (strain MBIC 11017)</name>
    <dbReference type="NCBI Taxonomy" id="329726"/>
    <lineage>
        <taxon>Bacteria</taxon>
        <taxon>Bacillati</taxon>
        <taxon>Cyanobacteriota</taxon>
        <taxon>Cyanophyceae</taxon>
        <taxon>Acaryochloridales</taxon>
        <taxon>Acaryochloridaceae</taxon>
        <taxon>Acaryochloris</taxon>
    </lineage>
</organism>